<evidence type="ECO:0000313" key="11">
    <source>
        <dbReference type="EMBL" id="MFD0999232.1"/>
    </source>
</evidence>
<comment type="subcellular location">
    <subcellularLocation>
        <location evidence="1">Cell membrane</location>
        <topology evidence="1">Peripheral membrane protein</topology>
    </subcellularLocation>
</comment>
<dbReference type="Pfam" id="PF00005">
    <property type="entry name" value="ABC_tran"/>
    <property type="match status" value="1"/>
</dbReference>
<dbReference type="RefSeq" id="WP_377577312.1">
    <property type="nucleotide sequence ID" value="NZ_JBHTKA010000001.1"/>
</dbReference>
<keyword evidence="6 11" id="KW-0067">ATP-binding</keyword>
<evidence type="ECO:0000256" key="3">
    <source>
        <dbReference type="ARBA" id="ARBA00022475"/>
    </source>
</evidence>
<evidence type="ECO:0000256" key="2">
    <source>
        <dbReference type="ARBA" id="ARBA00022448"/>
    </source>
</evidence>
<gene>
    <name evidence="11" type="ORF">ACFQ21_07935</name>
</gene>
<name>A0ABW3JZG6_9BACT</name>
<dbReference type="PROSITE" id="PS50893">
    <property type="entry name" value="ABC_TRANSPORTER_2"/>
    <property type="match status" value="1"/>
</dbReference>
<evidence type="ECO:0000256" key="4">
    <source>
        <dbReference type="ARBA" id="ARBA00022496"/>
    </source>
</evidence>
<feature type="domain" description="ABC transporter" evidence="10">
    <location>
        <begin position="24"/>
        <end position="264"/>
    </location>
</feature>
<comment type="caution">
    <text evidence="11">The sequence shown here is derived from an EMBL/GenBank/DDBJ whole genome shotgun (WGS) entry which is preliminary data.</text>
</comment>
<evidence type="ECO:0000313" key="12">
    <source>
        <dbReference type="Proteomes" id="UP001597112"/>
    </source>
</evidence>
<evidence type="ECO:0000256" key="1">
    <source>
        <dbReference type="ARBA" id="ARBA00004202"/>
    </source>
</evidence>
<dbReference type="InterPro" id="IPR003593">
    <property type="entry name" value="AAA+_ATPase"/>
</dbReference>
<accession>A0ABW3JZG6</accession>
<dbReference type="InterPro" id="IPR027417">
    <property type="entry name" value="P-loop_NTPase"/>
</dbReference>
<evidence type="ECO:0000259" key="10">
    <source>
        <dbReference type="PROSITE" id="PS50893"/>
    </source>
</evidence>
<keyword evidence="2" id="KW-0813">Transport</keyword>
<evidence type="ECO:0000256" key="9">
    <source>
        <dbReference type="ARBA" id="ARBA00023136"/>
    </source>
</evidence>
<keyword evidence="12" id="KW-1185">Reference proteome</keyword>
<organism evidence="11 12">
    <name type="scientific">Ohtaekwangia kribbensis</name>
    <dbReference type="NCBI Taxonomy" id="688913"/>
    <lineage>
        <taxon>Bacteria</taxon>
        <taxon>Pseudomonadati</taxon>
        <taxon>Bacteroidota</taxon>
        <taxon>Cytophagia</taxon>
        <taxon>Cytophagales</taxon>
        <taxon>Fulvivirgaceae</taxon>
        <taxon>Ohtaekwangia</taxon>
    </lineage>
</organism>
<protein>
    <submittedName>
        <fullName evidence="11">ABC transporter ATP-binding protein</fullName>
    </submittedName>
</protein>
<sequence>MRTTTYSSNAVVTPKVQIGSERVLHTEKLTIGYKNKNIVRTVGHALDLTLRPGQFVCLLGPNGAGKSTLIKTLAGIQLPLEGKVFIAQEDIYTIPKNALARKLSLVLTDVVQTGNLDVYTVLTLGRYPYANWFGTLCEADTKIIIEAARATGIEKYLDKQLDQLSDGERQKVMITRALVQDTPLIILDEPTAHLDLPSRVEVMRLLRTMARQTNKAIILSTHELDLALQAADTIWLMMPNQSLISGAPEDLIINGTFEKAFSKTGFDFCRDTGTFRVNSPVEDKIIQLTGEGYTYFWTKRALEREGYRITDEAEDIVSVQQSIHICQWTLNRSGVVHHFNAVEMLLTFLRTEISAVINNSVQSIIS</sequence>
<dbReference type="Proteomes" id="UP001597112">
    <property type="component" value="Unassembled WGS sequence"/>
</dbReference>
<evidence type="ECO:0000256" key="8">
    <source>
        <dbReference type="ARBA" id="ARBA00023065"/>
    </source>
</evidence>
<dbReference type="PANTHER" id="PTHR42771:SF4">
    <property type="entry name" value="IRON(3+)-HYDROXAMATE IMPORT ATP-BINDING PROTEIN FHUC"/>
    <property type="match status" value="1"/>
</dbReference>
<proteinExistence type="predicted"/>
<dbReference type="SUPFAM" id="SSF52540">
    <property type="entry name" value="P-loop containing nucleoside triphosphate hydrolases"/>
    <property type="match status" value="1"/>
</dbReference>
<dbReference type="InterPro" id="IPR003439">
    <property type="entry name" value="ABC_transporter-like_ATP-bd"/>
</dbReference>
<dbReference type="GO" id="GO:0005524">
    <property type="term" value="F:ATP binding"/>
    <property type="evidence" value="ECO:0007669"/>
    <property type="project" value="UniProtKB-KW"/>
</dbReference>
<dbReference type="EMBL" id="JBHTKA010000001">
    <property type="protein sequence ID" value="MFD0999232.1"/>
    <property type="molecule type" value="Genomic_DNA"/>
</dbReference>
<dbReference type="CDD" id="cd03214">
    <property type="entry name" value="ABC_Iron-Siderophores_B12_Hemin"/>
    <property type="match status" value="1"/>
</dbReference>
<reference evidence="12" key="1">
    <citation type="journal article" date="2019" name="Int. J. Syst. Evol. Microbiol.">
        <title>The Global Catalogue of Microorganisms (GCM) 10K type strain sequencing project: providing services to taxonomists for standard genome sequencing and annotation.</title>
        <authorList>
            <consortium name="The Broad Institute Genomics Platform"/>
            <consortium name="The Broad Institute Genome Sequencing Center for Infectious Disease"/>
            <person name="Wu L."/>
            <person name="Ma J."/>
        </authorList>
    </citation>
    <scope>NUCLEOTIDE SEQUENCE [LARGE SCALE GENOMIC DNA]</scope>
    <source>
        <strain evidence="12">CCUG 58938</strain>
    </source>
</reference>
<evidence type="ECO:0000256" key="7">
    <source>
        <dbReference type="ARBA" id="ARBA00023004"/>
    </source>
</evidence>
<keyword evidence="7" id="KW-0408">Iron</keyword>
<keyword evidence="3" id="KW-1003">Cell membrane</keyword>
<keyword evidence="5" id="KW-0547">Nucleotide-binding</keyword>
<dbReference type="SMART" id="SM00382">
    <property type="entry name" value="AAA"/>
    <property type="match status" value="1"/>
</dbReference>
<dbReference type="InterPro" id="IPR051535">
    <property type="entry name" value="Siderophore_ABC-ATPase"/>
</dbReference>
<dbReference type="Gene3D" id="3.40.50.300">
    <property type="entry name" value="P-loop containing nucleotide triphosphate hydrolases"/>
    <property type="match status" value="1"/>
</dbReference>
<keyword evidence="9" id="KW-0472">Membrane</keyword>
<evidence type="ECO:0000256" key="6">
    <source>
        <dbReference type="ARBA" id="ARBA00022840"/>
    </source>
</evidence>
<dbReference type="PANTHER" id="PTHR42771">
    <property type="entry name" value="IRON(3+)-HYDROXAMATE IMPORT ATP-BINDING PROTEIN FHUC"/>
    <property type="match status" value="1"/>
</dbReference>
<keyword evidence="4" id="KW-0410">Iron transport</keyword>
<evidence type="ECO:0000256" key="5">
    <source>
        <dbReference type="ARBA" id="ARBA00022741"/>
    </source>
</evidence>
<keyword evidence="8" id="KW-0406">Ion transport</keyword>